<evidence type="ECO:0000313" key="10">
    <source>
        <dbReference type="Proteomes" id="UP000192917"/>
    </source>
</evidence>
<keyword evidence="7" id="KW-0170">Cobalt</keyword>
<evidence type="ECO:0000256" key="6">
    <source>
        <dbReference type="ARBA" id="ARBA00022833"/>
    </source>
</evidence>
<dbReference type="NCBIfam" id="NF005306">
    <property type="entry name" value="PRK06837.1"/>
    <property type="match status" value="1"/>
</dbReference>
<accession>A0A1Y6B7A5</accession>
<dbReference type="SUPFAM" id="SSF55031">
    <property type="entry name" value="Bacterial exopeptidase dimerisation domain"/>
    <property type="match status" value="1"/>
</dbReference>
<evidence type="ECO:0000259" key="8">
    <source>
        <dbReference type="Pfam" id="PF07687"/>
    </source>
</evidence>
<dbReference type="Gene3D" id="3.40.630.10">
    <property type="entry name" value="Zn peptidases"/>
    <property type="match status" value="1"/>
</dbReference>
<dbReference type="Gene3D" id="3.30.70.360">
    <property type="match status" value="1"/>
</dbReference>
<evidence type="ECO:0000313" key="9">
    <source>
        <dbReference type="EMBL" id="SME88951.1"/>
    </source>
</evidence>
<dbReference type="NCBIfam" id="TIGR01910">
    <property type="entry name" value="DapE-ArgE"/>
    <property type="match status" value="1"/>
</dbReference>
<dbReference type="Pfam" id="PF07687">
    <property type="entry name" value="M20_dimer"/>
    <property type="match status" value="1"/>
</dbReference>
<organism evidence="9 10">
    <name type="scientific">Tistlia consotensis USBA 355</name>
    <dbReference type="NCBI Taxonomy" id="560819"/>
    <lineage>
        <taxon>Bacteria</taxon>
        <taxon>Pseudomonadati</taxon>
        <taxon>Pseudomonadota</taxon>
        <taxon>Alphaproteobacteria</taxon>
        <taxon>Rhodospirillales</taxon>
        <taxon>Rhodovibrionaceae</taxon>
        <taxon>Tistlia</taxon>
    </lineage>
</organism>
<protein>
    <submittedName>
        <fullName evidence="9">Acetylornithine deacetylase</fullName>
    </submittedName>
</protein>
<dbReference type="InterPro" id="IPR010182">
    <property type="entry name" value="ArgE/DapE"/>
</dbReference>
<dbReference type="Proteomes" id="UP000192917">
    <property type="component" value="Unassembled WGS sequence"/>
</dbReference>
<evidence type="ECO:0000256" key="3">
    <source>
        <dbReference type="ARBA" id="ARBA00006247"/>
    </source>
</evidence>
<dbReference type="AlphaFoldDB" id="A0A1Y6B7A5"/>
<dbReference type="Pfam" id="PF01546">
    <property type="entry name" value="Peptidase_M20"/>
    <property type="match status" value="1"/>
</dbReference>
<keyword evidence="5" id="KW-0378">Hydrolase</keyword>
<dbReference type="PANTHER" id="PTHR43808">
    <property type="entry name" value="ACETYLORNITHINE DEACETYLASE"/>
    <property type="match status" value="1"/>
</dbReference>
<dbReference type="GO" id="GO:0016787">
    <property type="term" value="F:hydrolase activity"/>
    <property type="evidence" value="ECO:0007669"/>
    <property type="project" value="UniProtKB-KW"/>
</dbReference>
<dbReference type="CDD" id="cd03895">
    <property type="entry name" value="M20_ArgE_DapE-like"/>
    <property type="match status" value="1"/>
</dbReference>
<dbReference type="STRING" id="560819.SAMN05428998_101158"/>
<name>A0A1Y6B7A5_9PROT</name>
<dbReference type="InterPro" id="IPR002933">
    <property type="entry name" value="Peptidase_M20"/>
</dbReference>
<dbReference type="InterPro" id="IPR036264">
    <property type="entry name" value="Bact_exopeptidase_dim_dom"/>
</dbReference>
<keyword evidence="10" id="KW-1185">Reference proteome</keyword>
<dbReference type="PANTHER" id="PTHR43808:SF25">
    <property type="entry name" value="PEPTIDASE M20 DIMERISATION DOMAIN-CONTAINING PROTEIN"/>
    <property type="match status" value="1"/>
</dbReference>
<evidence type="ECO:0000256" key="2">
    <source>
        <dbReference type="ARBA" id="ARBA00001947"/>
    </source>
</evidence>
<dbReference type="InterPro" id="IPR011650">
    <property type="entry name" value="Peptidase_M20_dimer"/>
</dbReference>
<dbReference type="SUPFAM" id="SSF53187">
    <property type="entry name" value="Zn-dependent exopeptidases"/>
    <property type="match status" value="1"/>
</dbReference>
<feature type="domain" description="Peptidase M20 dimerisation" evidence="8">
    <location>
        <begin position="206"/>
        <end position="318"/>
    </location>
</feature>
<comment type="cofactor">
    <cofactor evidence="1">
        <name>Co(2+)</name>
        <dbReference type="ChEBI" id="CHEBI:48828"/>
    </cofactor>
</comment>
<gene>
    <name evidence="9" type="ORF">SAMN05428998_101158</name>
</gene>
<dbReference type="RefSeq" id="WP_085120520.1">
    <property type="nucleotide sequence ID" value="NZ_FWZX01000001.1"/>
</dbReference>
<comment type="cofactor">
    <cofactor evidence="2">
        <name>Zn(2+)</name>
        <dbReference type="ChEBI" id="CHEBI:29105"/>
    </cofactor>
</comment>
<dbReference type="EMBL" id="FWZX01000001">
    <property type="protein sequence ID" value="SME88951.1"/>
    <property type="molecule type" value="Genomic_DNA"/>
</dbReference>
<evidence type="ECO:0000256" key="7">
    <source>
        <dbReference type="ARBA" id="ARBA00023285"/>
    </source>
</evidence>
<evidence type="ECO:0000256" key="1">
    <source>
        <dbReference type="ARBA" id="ARBA00001941"/>
    </source>
</evidence>
<reference evidence="9 10" key="1">
    <citation type="submission" date="2017-04" db="EMBL/GenBank/DDBJ databases">
        <authorList>
            <person name="Afonso C.L."/>
            <person name="Miller P.J."/>
            <person name="Scott M.A."/>
            <person name="Spackman E."/>
            <person name="Goraichik I."/>
            <person name="Dimitrov K.M."/>
            <person name="Suarez D.L."/>
            <person name="Swayne D.E."/>
        </authorList>
    </citation>
    <scope>NUCLEOTIDE SEQUENCE [LARGE SCALE GENOMIC DNA]</scope>
    <source>
        <strain evidence="9 10">USBA 355</strain>
    </source>
</reference>
<dbReference type="GO" id="GO:0046872">
    <property type="term" value="F:metal ion binding"/>
    <property type="evidence" value="ECO:0007669"/>
    <property type="project" value="UniProtKB-KW"/>
</dbReference>
<keyword evidence="4" id="KW-0479">Metal-binding</keyword>
<keyword evidence="6" id="KW-0862">Zinc</keyword>
<evidence type="ECO:0000256" key="5">
    <source>
        <dbReference type="ARBA" id="ARBA00022801"/>
    </source>
</evidence>
<dbReference type="InterPro" id="IPR050072">
    <property type="entry name" value="Peptidase_M20A"/>
</dbReference>
<proteinExistence type="inferred from homology"/>
<evidence type="ECO:0000256" key="4">
    <source>
        <dbReference type="ARBA" id="ARBA00022723"/>
    </source>
</evidence>
<comment type="similarity">
    <text evidence="3">Belongs to the peptidase M20A family.</text>
</comment>
<sequence length="433" mass="47429">MAKLDAATEKRILEAVDQGFEEQIGFLQELIRKPSLRGQEQTAQDFLHDAYKARGYALDRWAIELDSIRYHPGFSPVTIDYAGAFNVVATHRPREETGRSLILNGHVDVVPTGPHEMWQNPPFEPKREGDWLYGRGSGDMKAGLSANLYALDALRRLGWQPAGRVHLQSVVEEECTGNGALACLARGYEADAAIIPEPEDDRLVRANVGVLWFKVTVRGVPVHVREAGKGANAIEAAYRLIQALRGLEEEWNARKGAHRHFEALDHPINFNVGKIAGGDWASSVPAWCSFDARIALYPGVRAAEAAAEIEACLRQASRADSFLANNPPEVAWNGFFAEGYVLEEGSEAESTLGRAHLASYASSLESFVTTSYLDARVFVLYGDTPCLVYGPYSDNIHGFDERVSLASLKRVTGTIALFVAEWCGLEAVEAAGA</sequence>
<dbReference type="InterPro" id="IPR033687">
    <property type="entry name" value="YodQ-like"/>
</dbReference>